<keyword evidence="6 7" id="KW-0472">Membrane</keyword>
<evidence type="ECO:0000256" key="2">
    <source>
        <dbReference type="ARBA" id="ARBA00006683"/>
    </source>
</evidence>
<dbReference type="RefSeq" id="WP_253760087.1">
    <property type="nucleotide sequence ID" value="NZ_JAMZDZ010000001.1"/>
</dbReference>
<evidence type="ECO:0000313" key="9">
    <source>
        <dbReference type="EMBL" id="MFC4129847.1"/>
    </source>
</evidence>
<accession>A0ABV8LFZ5</accession>
<proteinExistence type="inferred from homology"/>
<feature type="transmembrane region" description="Helical" evidence="7">
    <location>
        <begin position="240"/>
        <end position="259"/>
    </location>
</feature>
<reference evidence="10" key="1">
    <citation type="journal article" date="2019" name="Int. J. Syst. Evol. Microbiol.">
        <title>The Global Catalogue of Microorganisms (GCM) 10K type strain sequencing project: providing services to taxonomists for standard genome sequencing and annotation.</title>
        <authorList>
            <consortium name="The Broad Institute Genomics Platform"/>
            <consortium name="The Broad Institute Genome Sequencing Center for Infectious Disease"/>
            <person name="Wu L."/>
            <person name="Ma J."/>
        </authorList>
    </citation>
    <scope>NUCLEOTIDE SEQUENCE [LARGE SCALE GENOMIC DNA]</scope>
    <source>
        <strain evidence="10">CGMCC 4.7289</strain>
    </source>
</reference>
<keyword evidence="3" id="KW-1003">Cell membrane</keyword>
<dbReference type="InterPro" id="IPR050445">
    <property type="entry name" value="Bact_polysacc_biosynth/exp"/>
</dbReference>
<dbReference type="InterPro" id="IPR003856">
    <property type="entry name" value="LPS_length_determ_N"/>
</dbReference>
<dbReference type="PANTHER" id="PTHR32309:SF31">
    <property type="entry name" value="CAPSULAR EXOPOLYSACCHARIDE FAMILY"/>
    <property type="match status" value="1"/>
</dbReference>
<comment type="similarity">
    <text evidence="2">Belongs to the CpsC/CapA family.</text>
</comment>
<comment type="caution">
    <text evidence="9">The sequence shown here is derived from an EMBL/GenBank/DDBJ whole genome shotgun (WGS) entry which is preliminary data.</text>
</comment>
<dbReference type="Gene3D" id="3.40.50.300">
    <property type="entry name" value="P-loop containing nucleotide triphosphate hydrolases"/>
    <property type="match status" value="1"/>
</dbReference>
<sequence length="569" mass="59366">MDAAHPGSMDLSDYLGLVRRHWWVVLLLTAVGVAGAAAVTRTLPREYVSSTSVLVQPSGGDANAAGGRTKGEINLDTEAQLVRSTQVATTAAELLRTHVDPRNLSRSVSVEVPPNTTVLQIKYAARTPELAQAGSHAFAEAYLRSRDANAHYDLDSQIKALNAKLKQLSTQLGQVIVKLGKQSGDAPNRPTLDSQRATLQAQINQLNGKLNGLSTTAVSAGRIISDAGLPNRPRKPDLKINLAGGAVLGALLGLLAAALRHRLDRRVRRAGDVWRRADVPVLAEVTGRAKPRLDDVFPPYGSGGRIFNRLRNEVVAAISAVVPAGERLREPSGTQPAAETALGRAVVVTGASRGPSATLVAANLATALARTGSEVVLVGAHLPDLLVGVAPLAGLVGVQPTPGLSDVICGRVALSTALQRAPRTPHLRVLATGATASAAGLLQSQALRDIVAHLRTQCDYLIIEAPSAEASADAQSLAGVADAAIVAIELRRTRYPQVLDAAEQLRRVGTVLLGAVVVPRLKVPTSVPAVAPAPRPTPSAALVEDTQHFERIDETKLAELDAAAGQGAA</sequence>
<evidence type="ECO:0000256" key="6">
    <source>
        <dbReference type="ARBA" id="ARBA00023136"/>
    </source>
</evidence>
<keyword evidence="4 7" id="KW-0812">Transmembrane</keyword>
<protein>
    <submittedName>
        <fullName evidence="9">Wzz/FepE/Etk N-terminal domain-containing protein</fullName>
    </submittedName>
</protein>
<evidence type="ECO:0000256" key="1">
    <source>
        <dbReference type="ARBA" id="ARBA00004651"/>
    </source>
</evidence>
<comment type="subcellular location">
    <subcellularLocation>
        <location evidence="1">Cell membrane</location>
        <topology evidence="1">Multi-pass membrane protein</topology>
    </subcellularLocation>
</comment>
<name>A0ABV8LFZ5_9ACTN</name>
<dbReference type="Proteomes" id="UP001595816">
    <property type="component" value="Unassembled WGS sequence"/>
</dbReference>
<keyword evidence="10" id="KW-1185">Reference proteome</keyword>
<evidence type="ECO:0000313" key="10">
    <source>
        <dbReference type="Proteomes" id="UP001595816"/>
    </source>
</evidence>
<dbReference type="PANTHER" id="PTHR32309">
    <property type="entry name" value="TYROSINE-PROTEIN KINASE"/>
    <property type="match status" value="1"/>
</dbReference>
<evidence type="ECO:0000256" key="3">
    <source>
        <dbReference type="ARBA" id="ARBA00022475"/>
    </source>
</evidence>
<evidence type="ECO:0000259" key="8">
    <source>
        <dbReference type="Pfam" id="PF02706"/>
    </source>
</evidence>
<evidence type="ECO:0000256" key="4">
    <source>
        <dbReference type="ARBA" id="ARBA00022692"/>
    </source>
</evidence>
<evidence type="ECO:0000256" key="7">
    <source>
        <dbReference type="SAM" id="Phobius"/>
    </source>
</evidence>
<organism evidence="9 10">
    <name type="scientific">Hamadaea flava</name>
    <dbReference type="NCBI Taxonomy" id="1742688"/>
    <lineage>
        <taxon>Bacteria</taxon>
        <taxon>Bacillati</taxon>
        <taxon>Actinomycetota</taxon>
        <taxon>Actinomycetes</taxon>
        <taxon>Micromonosporales</taxon>
        <taxon>Micromonosporaceae</taxon>
        <taxon>Hamadaea</taxon>
    </lineage>
</organism>
<dbReference type="Pfam" id="PF02706">
    <property type="entry name" value="Wzz"/>
    <property type="match status" value="1"/>
</dbReference>
<feature type="domain" description="Polysaccharide chain length determinant N-terminal" evidence="8">
    <location>
        <begin position="8"/>
        <end position="95"/>
    </location>
</feature>
<dbReference type="EMBL" id="JBHSAY010000003">
    <property type="protein sequence ID" value="MFC4129847.1"/>
    <property type="molecule type" value="Genomic_DNA"/>
</dbReference>
<dbReference type="SUPFAM" id="SSF52540">
    <property type="entry name" value="P-loop containing nucleoside triphosphate hydrolases"/>
    <property type="match status" value="1"/>
</dbReference>
<gene>
    <name evidence="9" type="ORF">ACFOZ4_04440</name>
</gene>
<feature type="transmembrane region" description="Helical" evidence="7">
    <location>
        <begin position="20"/>
        <end position="39"/>
    </location>
</feature>
<dbReference type="InterPro" id="IPR027417">
    <property type="entry name" value="P-loop_NTPase"/>
</dbReference>
<evidence type="ECO:0000256" key="5">
    <source>
        <dbReference type="ARBA" id="ARBA00022989"/>
    </source>
</evidence>
<keyword evidence="5 7" id="KW-1133">Transmembrane helix</keyword>